<keyword evidence="2" id="KW-1185">Reference proteome</keyword>
<dbReference type="EMBL" id="SESI01000001">
    <property type="protein sequence ID" value="TQQ81898.1"/>
    <property type="molecule type" value="Genomic_DNA"/>
</dbReference>
<name>A0A544QR31_9EURY</name>
<dbReference type="RefSeq" id="WP_142442550.1">
    <property type="nucleotide sequence ID" value="NZ_SESI01000001.1"/>
</dbReference>
<comment type="caution">
    <text evidence="1">The sequence shown here is derived from an EMBL/GenBank/DDBJ whole genome shotgun (WGS) entry which is preliminary data.</text>
</comment>
<evidence type="ECO:0000313" key="1">
    <source>
        <dbReference type="EMBL" id="TQQ81898.1"/>
    </source>
</evidence>
<evidence type="ECO:0000313" key="2">
    <source>
        <dbReference type="Proteomes" id="UP000315385"/>
    </source>
</evidence>
<sequence length="134" mass="15038">MVTPQEVLTDSAQTYEQKNADYGASWLAIGEILHGLADGEPITLREPRDFVSFGLFTRRMDKLARAFSGEFLSSELNFEGLEDSHADAATYAAMHAATFSLDTERVTYENDHDPEPAVDPRYEAKYRELVATEE</sequence>
<reference evidence="1 2" key="1">
    <citation type="submission" date="2019-02" db="EMBL/GenBank/DDBJ databases">
        <title>Halonotius sp. a new haloqrchaeon isolated from saline water.</title>
        <authorList>
            <person name="Duran-Viseras A."/>
            <person name="Sanchez-Porro C."/>
            <person name="Ventosa A."/>
        </authorList>
    </citation>
    <scope>NUCLEOTIDE SEQUENCE [LARGE SCALE GENOMIC DNA]</scope>
    <source>
        <strain evidence="1 2">F9-27</strain>
    </source>
</reference>
<proteinExistence type="predicted"/>
<dbReference type="AlphaFoldDB" id="A0A544QR31"/>
<dbReference type="OrthoDB" id="346411at2157"/>
<organism evidence="1 2">
    <name type="scientific">Halonotius roseus</name>
    <dbReference type="NCBI Taxonomy" id="2511997"/>
    <lineage>
        <taxon>Archaea</taxon>
        <taxon>Methanobacteriati</taxon>
        <taxon>Methanobacteriota</taxon>
        <taxon>Stenosarchaea group</taxon>
        <taxon>Halobacteria</taxon>
        <taxon>Halobacteriales</taxon>
        <taxon>Haloferacaceae</taxon>
        <taxon>Halonotius</taxon>
    </lineage>
</organism>
<accession>A0A544QR31</accession>
<gene>
    <name evidence="1" type="ORF">EWF95_02870</name>
</gene>
<protein>
    <submittedName>
        <fullName evidence="1">Uncharacterized protein</fullName>
    </submittedName>
</protein>
<dbReference type="Proteomes" id="UP000315385">
    <property type="component" value="Unassembled WGS sequence"/>
</dbReference>